<gene>
    <name evidence="2" type="ORF">BDD43_0709</name>
</gene>
<organism evidence="2 3">
    <name type="scientific">Mucilaginibacter gracilis</name>
    <dbReference type="NCBI Taxonomy" id="423350"/>
    <lineage>
        <taxon>Bacteria</taxon>
        <taxon>Pseudomonadati</taxon>
        <taxon>Bacteroidota</taxon>
        <taxon>Sphingobacteriia</taxon>
        <taxon>Sphingobacteriales</taxon>
        <taxon>Sphingobacteriaceae</taxon>
        <taxon>Mucilaginibacter</taxon>
    </lineage>
</organism>
<dbReference type="Proteomes" id="UP000268007">
    <property type="component" value="Unassembled WGS sequence"/>
</dbReference>
<sequence length="147" mass="17163">MGCCVNVIAEVSQILTFAPMLKRFTAILLLITLISSNFSLFMVYAGFEMNHQYIAETLCINRSRPWMHCNGKCYFMKKIHQAEENEKKQEAKDNLNRLEVSFFQEPFQFTSIAPSILEKVISTFPAYTYQYSSRYINTIFRPPKFTV</sequence>
<keyword evidence="1" id="KW-0812">Transmembrane</keyword>
<dbReference type="EMBL" id="RBKU01000001">
    <property type="protein sequence ID" value="RKR80585.1"/>
    <property type="molecule type" value="Genomic_DNA"/>
</dbReference>
<feature type="transmembrane region" description="Helical" evidence="1">
    <location>
        <begin position="24"/>
        <end position="47"/>
    </location>
</feature>
<evidence type="ECO:0000256" key="1">
    <source>
        <dbReference type="SAM" id="Phobius"/>
    </source>
</evidence>
<evidence type="ECO:0000313" key="3">
    <source>
        <dbReference type="Proteomes" id="UP000268007"/>
    </source>
</evidence>
<reference evidence="2 3" key="1">
    <citation type="submission" date="2018-10" db="EMBL/GenBank/DDBJ databases">
        <title>Genomic Encyclopedia of Archaeal and Bacterial Type Strains, Phase II (KMG-II): from individual species to whole genera.</title>
        <authorList>
            <person name="Goeker M."/>
        </authorList>
    </citation>
    <scope>NUCLEOTIDE SEQUENCE [LARGE SCALE GENOMIC DNA]</scope>
    <source>
        <strain evidence="2 3">DSM 18602</strain>
    </source>
</reference>
<dbReference type="AlphaFoldDB" id="A0A495IV08"/>
<proteinExistence type="predicted"/>
<keyword evidence="1" id="KW-1133">Transmembrane helix</keyword>
<protein>
    <submittedName>
        <fullName evidence="2">Uncharacterized protein</fullName>
    </submittedName>
</protein>
<keyword evidence="1" id="KW-0472">Membrane</keyword>
<name>A0A495IV08_9SPHI</name>
<evidence type="ECO:0000313" key="2">
    <source>
        <dbReference type="EMBL" id="RKR80585.1"/>
    </source>
</evidence>
<accession>A0A495IV08</accession>
<keyword evidence="3" id="KW-1185">Reference proteome</keyword>
<comment type="caution">
    <text evidence="2">The sequence shown here is derived from an EMBL/GenBank/DDBJ whole genome shotgun (WGS) entry which is preliminary data.</text>
</comment>